<name>A0A1V5MG06_UNCT6</name>
<comment type="caution">
    <text evidence="2">The sequence shown here is derived from an EMBL/GenBank/DDBJ whole genome shotgun (WGS) entry which is preliminary data.</text>
</comment>
<dbReference type="Proteomes" id="UP000485484">
    <property type="component" value="Unassembled WGS sequence"/>
</dbReference>
<protein>
    <submittedName>
        <fullName evidence="2">Uncharacterized protein</fullName>
    </submittedName>
</protein>
<evidence type="ECO:0000313" key="2">
    <source>
        <dbReference type="EMBL" id="OPZ92183.1"/>
    </source>
</evidence>
<organism evidence="2">
    <name type="scientific">candidate division TA06 bacterium ADurb.Bin417</name>
    <dbReference type="NCBI Taxonomy" id="1852828"/>
    <lineage>
        <taxon>Bacteria</taxon>
        <taxon>Bacteria division TA06</taxon>
    </lineage>
</organism>
<dbReference type="AlphaFoldDB" id="A0A1V5MG06"/>
<dbReference type="EMBL" id="MWAK01000123">
    <property type="protein sequence ID" value="OPZ92183.1"/>
    <property type="molecule type" value="Genomic_DNA"/>
</dbReference>
<proteinExistence type="predicted"/>
<sequence>MDRNGTGQFGADALGGLADQDHFGRLSGQCLPERPVGTALILAAQYQEYPAAVFRKRLEGAQGGIDIGGLGVVYVLDALFPGHRFEPVGQRLEIPDRPGHRFRRQPVKPGRGTDGQDILLVMHPPEAAGRNFQELFSIGKEEMPTVAEKTPLLLAAAVKEGPALESGAGHPALRVVVIEQRDIVAGLVFENPELGLPVRAEVRIAVQVVGGDVEQQREFRPEALDPLQLETAHLQDHRVGCGQAVNYRDEGGPDVAREDHRPAGRFQHVAQQGNHGTLAVGPGDRQDRGRAETVGQFQFAPDRDAALKGGLDRPALGRHAGTGHHQVQAFQERLRMAAQFHPDAGGLQFAPFRFEAGAAAVLGQADLGPASGQE</sequence>
<gene>
    <name evidence="2" type="ORF">BWY73_00909</name>
</gene>
<feature type="region of interest" description="Disordered" evidence="1">
    <location>
        <begin position="95"/>
        <end position="116"/>
    </location>
</feature>
<reference evidence="2" key="1">
    <citation type="submission" date="2017-02" db="EMBL/GenBank/DDBJ databases">
        <title>Delving into the versatile metabolic prowess of the omnipresent phylum Bacteroidetes.</title>
        <authorList>
            <person name="Nobu M.K."/>
            <person name="Mei R."/>
            <person name="Narihiro T."/>
            <person name="Kuroda K."/>
            <person name="Liu W.-T."/>
        </authorList>
    </citation>
    <scope>NUCLEOTIDE SEQUENCE</scope>
    <source>
        <strain evidence="2">ADurb.Bin417</strain>
    </source>
</reference>
<accession>A0A1V5MG06</accession>
<evidence type="ECO:0000256" key="1">
    <source>
        <dbReference type="SAM" id="MobiDB-lite"/>
    </source>
</evidence>